<dbReference type="InterPro" id="IPR029069">
    <property type="entry name" value="HotDog_dom_sf"/>
</dbReference>
<keyword evidence="3" id="KW-1185">Reference proteome</keyword>
<proteinExistence type="predicted"/>
<dbReference type="Proteomes" id="UP000019489">
    <property type="component" value="Unassembled WGS sequence"/>
</dbReference>
<dbReference type="STRING" id="1386089.N865_08350"/>
<evidence type="ECO:0000313" key="2">
    <source>
        <dbReference type="EMBL" id="EWS99782.1"/>
    </source>
</evidence>
<dbReference type="eggNOG" id="COG2050">
    <property type="taxonomic scope" value="Bacteria"/>
</dbReference>
<dbReference type="Pfam" id="PF03061">
    <property type="entry name" value="4HBT"/>
    <property type="match status" value="1"/>
</dbReference>
<dbReference type="Gene3D" id="3.10.129.10">
    <property type="entry name" value="Hotdog Thioesterase"/>
    <property type="match status" value="1"/>
</dbReference>
<gene>
    <name evidence="2" type="ORF">N865_08350</name>
</gene>
<dbReference type="EMBL" id="AWSA01000072">
    <property type="protein sequence ID" value="EWS99782.1"/>
    <property type="molecule type" value="Genomic_DNA"/>
</dbReference>
<dbReference type="SUPFAM" id="SSF54637">
    <property type="entry name" value="Thioesterase/thiol ester dehydrase-isomerase"/>
    <property type="match status" value="1"/>
</dbReference>
<dbReference type="CDD" id="cd03443">
    <property type="entry name" value="PaaI_thioesterase"/>
    <property type="match status" value="1"/>
</dbReference>
<comment type="caution">
    <text evidence="2">The sequence shown here is derived from an EMBL/GenBank/DDBJ whole genome shotgun (WGS) entry which is preliminary data.</text>
</comment>
<dbReference type="AlphaFoldDB" id="W9G4P9"/>
<organism evidence="2 3">
    <name type="scientific">Intrasporangium oryzae NRRL B-24470</name>
    <dbReference type="NCBI Taxonomy" id="1386089"/>
    <lineage>
        <taxon>Bacteria</taxon>
        <taxon>Bacillati</taxon>
        <taxon>Actinomycetota</taxon>
        <taxon>Actinomycetes</taxon>
        <taxon>Micrococcales</taxon>
        <taxon>Intrasporangiaceae</taxon>
        <taxon>Intrasporangium</taxon>
    </lineage>
</organism>
<dbReference type="InterPro" id="IPR006683">
    <property type="entry name" value="Thioestr_dom"/>
</dbReference>
<protein>
    <submittedName>
        <fullName evidence="2">Thioesterase</fullName>
    </submittedName>
</protein>
<evidence type="ECO:0000259" key="1">
    <source>
        <dbReference type="Pfam" id="PF03061"/>
    </source>
</evidence>
<evidence type="ECO:0000313" key="3">
    <source>
        <dbReference type="Proteomes" id="UP000019489"/>
    </source>
</evidence>
<dbReference type="PATRIC" id="fig|1386089.3.peg.4008"/>
<reference evidence="2 3" key="1">
    <citation type="submission" date="2013-08" db="EMBL/GenBank/DDBJ databases">
        <title>Intrasporangium oryzae NRRL B-24470.</title>
        <authorList>
            <person name="Liu H."/>
            <person name="Wang G."/>
        </authorList>
    </citation>
    <scope>NUCLEOTIDE SEQUENCE [LARGE SCALE GENOMIC DNA]</scope>
    <source>
        <strain evidence="2 3">NRRL B-24470</strain>
    </source>
</reference>
<accession>W9G4P9</accession>
<name>W9G4P9_9MICO</name>
<sequence length="160" mass="17330">MPMTAAGDQALLSIQERLYPDLPCFGCGQANPKGLQLKSYPADDGVTAVFTPWPEHDNGLGYLNGGIISTVLDCHSAAAVMLEAERRSWPPLPGADLSYVTAGLDVRYLRPAPLHDTVELRGVITSASEPEMSVDVELVWDGKVRAAATAVWKRWRPRAS</sequence>
<feature type="domain" description="Thioesterase" evidence="1">
    <location>
        <begin position="61"/>
        <end position="139"/>
    </location>
</feature>